<keyword evidence="2 6" id="KW-0812">Transmembrane</keyword>
<comment type="caution">
    <text evidence="7">The sequence shown here is derived from an EMBL/GenBank/DDBJ whole genome shotgun (WGS) entry which is preliminary data.</text>
</comment>
<keyword evidence="3 6" id="KW-1133">Transmembrane helix</keyword>
<dbReference type="EMBL" id="LBBL01000165">
    <property type="protein sequence ID" value="KKF94371.1"/>
    <property type="molecule type" value="Genomic_DNA"/>
</dbReference>
<comment type="similarity">
    <text evidence="5">Belongs to the anthrone oxygenase family.</text>
</comment>
<feature type="transmembrane region" description="Helical" evidence="6">
    <location>
        <begin position="58"/>
        <end position="78"/>
    </location>
</feature>
<evidence type="ECO:0000256" key="2">
    <source>
        <dbReference type="ARBA" id="ARBA00022692"/>
    </source>
</evidence>
<keyword evidence="4 6" id="KW-0472">Membrane</keyword>
<feature type="transmembrane region" description="Helical" evidence="6">
    <location>
        <begin position="85"/>
        <end position="104"/>
    </location>
</feature>
<dbReference type="Pfam" id="PF08592">
    <property type="entry name" value="Anthrone_oxy"/>
    <property type="match status" value="1"/>
</dbReference>
<keyword evidence="8" id="KW-1185">Reference proteome</keyword>
<evidence type="ECO:0000256" key="6">
    <source>
        <dbReference type="SAM" id="Phobius"/>
    </source>
</evidence>
<dbReference type="AlphaFoldDB" id="A0A0F8B0D0"/>
<proteinExistence type="inferred from homology"/>
<dbReference type="OrthoDB" id="5954308at2759"/>
<evidence type="ECO:0000256" key="4">
    <source>
        <dbReference type="ARBA" id="ARBA00023136"/>
    </source>
</evidence>
<evidence type="ECO:0008006" key="9">
    <source>
        <dbReference type="Google" id="ProtNLM"/>
    </source>
</evidence>
<dbReference type="InterPro" id="IPR013901">
    <property type="entry name" value="Anthrone_oxy"/>
</dbReference>
<dbReference type="PANTHER" id="PTHR35042:SF1">
    <property type="entry name" value="DUF1772-DOMAIN-CONTAINING PROTEIN"/>
    <property type="match status" value="1"/>
</dbReference>
<evidence type="ECO:0000313" key="7">
    <source>
        <dbReference type="EMBL" id="KKF94371.1"/>
    </source>
</evidence>
<name>A0A0F8B0D0_CERFI</name>
<gene>
    <name evidence="7" type="ORF">CFO_g3265</name>
</gene>
<reference evidence="7 8" key="1">
    <citation type="submission" date="2015-04" db="EMBL/GenBank/DDBJ databases">
        <title>Genome sequence of Ceratocystis platani, a major pathogen of plane trees.</title>
        <authorList>
            <person name="Belbahri L."/>
        </authorList>
    </citation>
    <scope>NUCLEOTIDE SEQUENCE [LARGE SCALE GENOMIC DNA]</scope>
    <source>
        <strain evidence="7 8">CFO</strain>
    </source>
</reference>
<evidence type="ECO:0000256" key="3">
    <source>
        <dbReference type="ARBA" id="ARBA00022989"/>
    </source>
</evidence>
<organism evidence="7 8">
    <name type="scientific">Ceratocystis fimbriata f. sp. platani</name>
    <dbReference type="NCBI Taxonomy" id="88771"/>
    <lineage>
        <taxon>Eukaryota</taxon>
        <taxon>Fungi</taxon>
        <taxon>Dikarya</taxon>
        <taxon>Ascomycota</taxon>
        <taxon>Pezizomycotina</taxon>
        <taxon>Sordariomycetes</taxon>
        <taxon>Hypocreomycetidae</taxon>
        <taxon>Microascales</taxon>
        <taxon>Ceratocystidaceae</taxon>
        <taxon>Ceratocystis</taxon>
    </lineage>
</organism>
<accession>A0A0F8B0D0</accession>
<comment type="subcellular location">
    <subcellularLocation>
        <location evidence="1">Membrane</location>
        <topology evidence="1">Multi-pass membrane protein</topology>
    </subcellularLocation>
</comment>
<dbReference type="Proteomes" id="UP000034841">
    <property type="component" value="Unassembled WGS sequence"/>
</dbReference>
<evidence type="ECO:0000256" key="5">
    <source>
        <dbReference type="ARBA" id="ARBA00034313"/>
    </source>
</evidence>
<feature type="transmembrane region" description="Helical" evidence="6">
    <location>
        <begin position="156"/>
        <end position="174"/>
    </location>
</feature>
<sequence length="175" mass="19055">MPASPLLNVAKGSIVLLAAAQASGNLMFSTFITPRLLDAPTDVMLKQWRNTFESGMRVFRPVFISTSLGFMGLAYALNGRMRSRMLVASGLLSIAVVPYTYIFMMPTNRELLAMAAQRLDEQGMQKAQEKDNQADNVSALEDRARRLVDDWGVLNLGRAALGMASAVLGMAAILI</sequence>
<evidence type="ECO:0000256" key="1">
    <source>
        <dbReference type="ARBA" id="ARBA00004141"/>
    </source>
</evidence>
<dbReference type="PANTHER" id="PTHR35042">
    <property type="entry name" value="ANTHRONE OXYGENASE ENCC"/>
    <property type="match status" value="1"/>
</dbReference>
<dbReference type="GO" id="GO:0016020">
    <property type="term" value="C:membrane"/>
    <property type="evidence" value="ECO:0007669"/>
    <property type="project" value="UniProtKB-SubCell"/>
</dbReference>
<evidence type="ECO:0000313" key="8">
    <source>
        <dbReference type="Proteomes" id="UP000034841"/>
    </source>
</evidence>
<protein>
    <recommendedName>
        <fullName evidence="9">DUF1772-domain-containing protein</fullName>
    </recommendedName>
</protein>